<comment type="similarity">
    <text evidence="1">Belongs to the maelstrom family.</text>
</comment>
<name>A0AA88KLU0_NAELO</name>
<dbReference type="Proteomes" id="UP000816034">
    <property type="component" value="Unassembled WGS sequence"/>
</dbReference>
<reference evidence="5 6" key="1">
    <citation type="journal article" date="2018" name="BMC Genomics">
        <title>The genome of Naegleria lovaniensis, the basis for a comparative approach to unravel pathogenicity factors of the human pathogenic amoeba N. fowleri.</title>
        <authorList>
            <person name="Liechti N."/>
            <person name="Schurch N."/>
            <person name="Bruggmann R."/>
            <person name="Wittwer M."/>
        </authorList>
    </citation>
    <scope>NUCLEOTIDE SEQUENCE [LARGE SCALE GENOMIC DNA]</scope>
    <source>
        <strain evidence="5 6">ATCC 30569</strain>
    </source>
</reference>
<evidence type="ECO:0000313" key="5">
    <source>
        <dbReference type="EMBL" id="KAG2388255.1"/>
    </source>
</evidence>
<dbReference type="Pfam" id="PF13017">
    <property type="entry name" value="Maelstrom"/>
    <property type="match status" value="1"/>
</dbReference>
<dbReference type="InterPro" id="IPR036397">
    <property type="entry name" value="RNaseH_sf"/>
</dbReference>
<sequence>MLDNSYRVVDTRHQEGVNDNNQSTQQESILSQYKQNGFTRRRHLLFKVEGFDSELYNGNAKLKTALENQFEINICRLKIAFRHKKPLNFAAVELEEEILSIDENGINSYTNSTESYVRECIQKLDGQFLNGNVLHCDLLTDQELTYFMIKKKDGDSDPFIPYEIFDSLEHIFIVDFEMAVLGKYHKIPCEVAIAKFCLKQLKIVEHFHSFICPTYIPPCDFQTIAYTSQNIHGIPLHFPSYQELRIFDDLSKNYDLLLERIFKFLGCEKSQNTNHDDTKHFIDLSKVLLIAHAPHAENCSFHFLTQESTSYQQLKFPQVYDIKDFVTSYEKGNVYFESSHPSSTFEVASSTAKVLSSKKLNDLLKQLSSEACDKKCHFHLKSLNTFHCALSDVFGIARALSCTMTDEYKNVEFISHTSDMANDRNIAVTPNECVHSSSDSTQTVKFVPKQKEIIDPLLYKQIEDEWTGGETMEYFYK</sequence>
<dbReference type="AlphaFoldDB" id="A0AA88KLU0"/>
<proteinExistence type="inferred from homology"/>
<dbReference type="GO" id="GO:0031047">
    <property type="term" value="P:regulatory ncRNA-mediated gene silencing"/>
    <property type="evidence" value="ECO:0007669"/>
    <property type="project" value="UniProtKB-KW"/>
</dbReference>
<dbReference type="GeneID" id="68092881"/>
<evidence type="ECO:0000256" key="3">
    <source>
        <dbReference type="SAM" id="MobiDB-lite"/>
    </source>
</evidence>
<dbReference type="EMBL" id="PYSW02000010">
    <property type="protein sequence ID" value="KAG2388255.1"/>
    <property type="molecule type" value="Genomic_DNA"/>
</dbReference>
<feature type="domain" description="Maelstrom" evidence="4">
    <location>
        <begin position="187"/>
        <end position="408"/>
    </location>
</feature>
<dbReference type="GO" id="GO:0003676">
    <property type="term" value="F:nucleic acid binding"/>
    <property type="evidence" value="ECO:0007669"/>
    <property type="project" value="InterPro"/>
</dbReference>
<keyword evidence="6" id="KW-1185">Reference proteome</keyword>
<dbReference type="Gene3D" id="3.30.420.10">
    <property type="entry name" value="Ribonuclease H-like superfamily/Ribonuclease H"/>
    <property type="match status" value="1"/>
</dbReference>
<keyword evidence="2" id="KW-0943">RNA-mediated gene silencing</keyword>
<dbReference type="RefSeq" id="XP_044552247.1">
    <property type="nucleotide sequence ID" value="XM_044693801.1"/>
</dbReference>
<dbReference type="SUPFAM" id="SSF53098">
    <property type="entry name" value="Ribonuclease H-like"/>
    <property type="match status" value="1"/>
</dbReference>
<feature type="compositionally biased region" description="Polar residues" evidence="3">
    <location>
        <begin position="17"/>
        <end position="26"/>
    </location>
</feature>
<dbReference type="InterPro" id="IPR024970">
    <property type="entry name" value="Maelstrom"/>
</dbReference>
<dbReference type="GO" id="GO:0060964">
    <property type="term" value="P:regulation of miRNA-mediated gene silencing"/>
    <property type="evidence" value="ECO:0007669"/>
    <property type="project" value="InterPro"/>
</dbReference>
<evidence type="ECO:0000256" key="2">
    <source>
        <dbReference type="ARBA" id="ARBA00023158"/>
    </source>
</evidence>
<organism evidence="5 6">
    <name type="scientific">Naegleria lovaniensis</name>
    <name type="common">Amoeba</name>
    <dbReference type="NCBI Taxonomy" id="51637"/>
    <lineage>
        <taxon>Eukaryota</taxon>
        <taxon>Discoba</taxon>
        <taxon>Heterolobosea</taxon>
        <taxon>Tetramitia</taxon>
        <taxon>Eutetramitia</taxon>
        <taxon>Vahlkampfiidae</taxon>
        <taxon>Naegleria</taxon>
    </lineage>
</organism>
<evidence type="ECO:0000313" key="6">
    <source>
        <dbReference type="Proteomes" id="UP000816034"/>
    </source>
</evidence>
<evidence type="ECO:0000256" key="1">
    <source>
        <dbReference type="ARBA" id="ARBA00007057"/>
    </source>
</evidence>
<feature type="region of interest" description="Disordered" evidence="3">
    <location>
        <begin position="1"/>
        <end position="26"/>
    </location>
</feature>
<protein>
    <recommendedName>
        <fullName evidence="4">Maelstrom domain-containing protein</fullName>
    </recommendedName>
</protein>
<accession>A0AA88KLU0</accession>
<dbReference type="InterPro" id="IPR012337">
    <property type="entry name" value="RNaseH-like_sf"/>
</dbReference>
<evidence type="ECO:0000259" key="4">
    <source>
        <dbReference type="Pfam" id="PF13017"/>
    </source>
</evidence>
<comment type="caution">
    <text evidence="5">The sequence shown here is derived from an EMBL/GenBank/DDBJ whole genome shotgun (WGS) entry which is preliminary data.</text>
</comment>
<gene>
    <name evidence="5" type="ORF">C9374_000419</name>
</gene>